<organism evidence="1 2">
    <name type="scientific">Coraliomargarita akajimensis (strain DSM 45221 / IAM 15411 / JCM 23193 / KCTC 12865 / 04OKA010-24)</name>
    <dbReference type="NCBI Taxonomy" id="583355"/>
    <lineage>
        <taxon>Bacteria</taxon>
        <taxon>Pseudomonadati</taxon>
        <taxon>Verrucomicrobiota</taxon>
        <taxon>Opitutia</taxon>
        <taxon>Puniceicoccales</taxon>
        <taxon>Coraliomargaritaceae</taxon>
        <taxon>Coraliomargarita</taxon>
    </lineage>
</organism>
<reference evidence="1 2" key="1">
    <citation type="journal article" date="2010" name="Stand. Genomic Sci.">
        <title>Complete genome sequence of Coraliomargarita akajimensis type strain (04OKA010-24).</title>
        <authorList>
            <person name="Mavromatis K."/>
            <person name="Abt B."/>
            <person name="Brambilla E."/>
            <person name="Lapidus A."/>
            <person name="Copeland A."/>
            <person name="Deshpande S."/>
            <person name="Nolan M."/>
            <person name="Lucas S."/>
            <person name="Tice H."/>
            <person name="Cheng J.F."/>
            <person name="Han C."/>
            <person name="Detter J.C."/>
            <person name="Woyke T."/>
            <person name="Goodwin L."/>
            <person name="Pitluck S."/>
            <person name="Held B."/>
            <person name="Brettin T."/>
            <person name="Tapia R."/>
            <person name="Ivanova N."/>
            <person name="Mikhailova N."/>
            <person name="Pati A."/>
            <person name="Liolios K."/>
            <person name="Chen A."/>
            <person name="Palaniappan K."/>
            <person name="Land M."/>
            <person name="Hauser L."/>
            <person name="Chang Y.J."/>
            <person name="Jeffries C.D."/>
            <person name="Rohde M."/>
            <person name="Goker M."/>
            <person name="Bristow J."/>
            <person name="Eisen J.A."/>
            <person name="Markowitz V."/>
            <person name="Hugenholtz P."/>
            <person name="Klenk H.P."/>
            <person name="Kyrpides N.C."/>
        </authorList>
    </citation>
    <scope>NUCLEOTIDE SEQUENCE [LARGE SCALE GENOMIC DNA]</scope>
    <source>
        <strain evidence="2">DSM 45221 / IAM 15411 / JCM 23193 / KCTC 12865</strain>
    </source>
</reference>
<accession>D5EJD4</accession>
<dbReference type="AlphaFoldDB" id="D5EJD4"/>
<gene>
    <name evidence="1" type="ordered locus">Caka_1514</name>
</gene>
<evidence type="ECO:0000313" key="2">
    <source>
        <dbReference type="Proteomes" id="UP000000925"/>
    </source>
</evidence>
<proteinExistence type="predicted"/>
<protein>
    <recommendedName>
        <fullName evidence="3">DUF362 domain-containing protein</fullName>
    </recommendedName>
</protein>
<dbReference type="KEGG" id="caa:Caka_1514"/>
<dbReference type="eggNOG" id="ENOG5033UJ5">
    <property type="taxonomic scope" value="Bacteria"/>
</dbReference>
<dbReference type="Proteomes" id="UP000000925">
    <property type="component" value="Chromosome"/>
</dbReference>
<dbReference type="STRING" id="583355.Caka_1514"/>
<sequence length="341" mass="37799">MDAIPTQAPIGMVFEVQASSPRHYDAAVETLLQGYEQAVGRDLVPAERKQVGLKLNTRSGKGLSTPLALVRATILALERRGYSRDSILLVDYSTHALRQAGIYPFVNEGDPRFEGCPVLPLDTERYYDPDWFYDSPLPPSMQQEPQYLSSARRGTQELVAGARERKSFLAAPLLHEVDFWINMPTMVDDPALGVDGALANATLWNVSNSQRFLANDATASAAVAEIAAIPELNERMVLHLISLERYQFIGGPNFNARYSVSEPRLWLSSDPVALDRLLYDRMNRQRMLHGFPLITPIPRQFPFAASLGLGTYDSAAIHVRQLKLGNEDDLEESAGGSQESP</sequence>
<name>D5EJD4_CORAD</name>
<evidence type="ECO:0000313" key="1">
    <source>
        <dbReference type="EMBL" id="ADE54533.1"/>
    </source>
</evidence>
<keyword evidence="2" id="KW-1185">Reference proteome</keyword>
<dbReference type="HOGENOM" id="CLU_796561_0_0_0"/>
<dbReference type="EMBL" id="CP001998">
    <property type="protein sequence ID" value="ADE54533.1"/>
    <property type="molecule type" value="Genomic_DNA"/>
</dbReference>
<evidence type="ECO:0008006" key="3">
    <source>
        <dbReference type="Google" id="ProtNLM"/>
    </source>
</evidence>